<evidence type="ECO:0000313" key="2">
    <source>
        <dbReference type="Proteomes" id="UP000540698"/>
    </source>
</evidence>
<protein>
    <submittedName>
        <fullName evidence="1">Uncharacterized protein</fullName>
    </submittedName>
</protein>
<sequence length="64" mass="7160">MYGTANFSVLTDCAKDPGELTAGRAHTAMQVHLDCSVELCRVRRRARRTLVEARLMVLDERATP</sequence>
<dbReference type="EMBL" id="JAAXOS010000016">
    <property type="protein sequence ID" value="NKY30152.1"/>
    <property type="molecule type" value="Genomic_DNA"/>
</dbReference>
<evidence type="ECO:0000313" key="1">
    <source>
        <dbReference type="EMBL" id="NKY30152.1"/>
    </source>
</evidence>
<dbReference type="Proteomes" id="UP000540698">
    <property type="component" value="Unassembled WGS sequence"/>
</dbReference>
<proteinExistence type="predicted"/>
<reference evidence="1 2" key="1">
    <citation type="submission" date="2020-04" db="EMBL/GenBank/DDBJ databases">
        <title>MicrobeNet Type strains.</title>
        <authorList>
            <person name="Nicholson A.C."/>
        </authorList>
    </citation>
    <scope>NUCLEOTIDE SEQUENCE [LARGE SCALE GENOMIC DNA]</scope>
    <source>
        <strain evidence="1 2">DSM 44956</strain>
    </source>
</reference>
<name>A0A7X6L9S8_9NOCA</name>
<dbReference type="RefSeq" id="WP_062971921.1">
    <property type="nucleotide sequence ID" value="NZ_JAAXOS010000016.1"/>
</dbReference>
<gene>
    <name evidence="1" type="ORF">HGB38_28645</name>
</gene>
<organism evidence="1 2">
    <name type="scientific">Nocardia gamkensis</name>
    <dbReference type="NCBI Taxonomy" id="352869"/>
    <lineage>
        <taxon>Bacteria</taxon>
        <taxon>Bacillati</taxon>
        <taxon>Actinomycetota</taxon>
        <taxon>Actinomycetes</taxon>
        <taxon>Mycobacteriales</taxon>
        <taxon>Nocardiaceae</taxon>
        <taxon>Nocardia</taxon>
    </lineage>
</organism>
<accession>A0A7X6L9S8</accession>
<dbReference type="AlphaFoldDB" id="A0A7X6L9S8"/>
<comment type="caution">
    <text evidence="1">The sequence shown here is derived from an EMBL/GenBank/DDBJ whole genome shotgun (WGS) entry which is preliminary data.</text>
</comment>
<keyword evidence="2" id="KW-1185">Reference proteome</keyword>